<dbReference type="PROSITE" id="PS50850">
    <property type="entry name" value="MFS"/>
    <property type="match status" value="1"/>
</dbReference>
<keyword evidence="3 6" id="KW-0812">Transmembrane</keyword>
<dbReference type="GO" id="GO:0016020">
    <property type="term" value="C:membrane"/>
    <property type="evidence" value="ECO:0007669"/>
    <property type="project" value="UniProtKB-SubCell"/>
</dbReference>
<keyword evidence="5 6" id="KW-0472">Membrane</keyword>
<dbReference type="CDD" id="cd17330">
    <property type="entry name" value="MFS_SLC46_TetA_like"/>
    <property type="match status" value="1"/>
</dbReference>
<keyword evidence="4 6" id="KW-1133">Transmembrane helix</keyword>
<protein>
    <submittedName>
        <fullName evidence="8">MFS general substrate transporter</fullName>
    </submittedName>
</protein>
<dbReference type="OrthoDB" id="419616at2759"/>
<name>A0A137P2T6_CONC2</name>
<feature type="transmembrane region" description="Helical" evidence="6">
    <location>
        <begin position="484"/>
        <end position="503"/>
    </location>
</feature>
<dbReference type="SUPFAM" id="SSF103473">
    <property type="entry name" value="MFS general substrate transporter"/>
    <property type="match status" value="1"/>
</dbReference>
<evidence type="ECO:0000256" key="1">
    <source>
        <dbReference type="ARBA" id="ARBA00004141"/>
    </source>
</evidence>
<feature type="transmembrane region" description="Helical" evidence="6">
    <location>
        <begin position="300"/>
        <end position="322"/>
    </location>
</feature>
<keyword evidence="9" id="KW-1185">Reference proteome</keyword>
<evidence type="ECO:0000256" key="5">
    <source>
        <dbReference type="ARBA" id="ARBA00023136"/>
    </source>
</evidence>
<dbReference type="InterPro" id="IPR011701">
    <property type="entry name" value="MFS"/>
</dbReference>
<dbReference type="AlphaFoldDB" id="A0A137P2T6"/>
<evidence type="ECO:0000259" key="7">
    <source>
        <dbReference type="PROSITE" id="PS50850"/>
    </source>
</evidence>
<feature type="domain" description="Major facilitator superfamily (MFS) profile" evidence="7">
    <location>
        <begin position="32"/>
        <end position="506"/>
    </location>
</feature>
<feature type="transmembrane region" description="Helical" evidence="6">
    <location>
        <begin position="70"/>
        <end position="92"/>
    </location>
</feature>
<feature type="transmembrane region" description="Helical" evidence="6">
    <location>
        <begin position="377"/>
        <end position="395"/>
    </location>
</feature>
<dbReference type="GO" id="GO:0022857">
    <property type="term" value="F:transmembrane transporter activity"/>
    <property type="evidence" value="ECO:0007669"/>
    <property type="project" value="InterPro"/>
</dbReference>
<proteinExistence type="predicted"/>
<accession>A0A137P2T6</accession>
<gene>
    <name evidence="8" type="ORF">CONCODRAFT_50821</name>
</gene>
<dbReference type="InterPro" id="IPR036259">
    <property type="entry name" value="MFS_trans_sf"/>
</dbReference>
<keyword evidence="2" id="KW-0813">Transport</keyword>
<dbReference type="Gene3D" id="1.20.1250.20">
    <property type="entry name" value="MFS general substrate transporter like domains"/>
    <property type="match status" value="1"/>
</dbReference>
<evidence type="ECO:0000313" key="8">
    <source>
        <dbReference type="EMBL" id="KXN69322.1"/>
    </source>
</evidence>
<evidence type="ECO:0000256" key="2">
    <source>
        <dbReference type="ARBA" id="ARBA00022448"/>
    </source>
</evidence>
<dbReference type="PRINTS" id="PR01035">
    <property type="entry name" value="TCRTETA"/>
</dbReference>
<dbReference type="Proteomes" id="UP000070444">
    <property type="component" value="Unassembled WGS sequence"/>
</dbReference>
<organism evidence="8 9">
    <name type="scientific">Conidiobolus coronatus (strain ATCC 28846 / CBS 209.66 / NRRL 28638)</name>
    <name type="common">Delacroixia coronata</name>
    <dbReference type="NCBI Taxonomy" id="796925"/>
    <lineage>
        <taxon>Eukaryota</taxon>
        <taxon>Fungi</taxon>
        <taxon>Fungi incertae sedis</taxon>
        <taxon>Zoopagomycota</taxon>
        <taxon>Entomophthoromycotina</taxon>
        <taxon>Entomophthoromycetes</taxon>
        <taxon>Entomophthorales</taxon>
        <taxon>Ancylistaceae</taxon>
        <taxon>Conidiobolus</taxon>
    </lineage>
</organism>
<comment type="subcellular location">
    <subcellularLocation>
        <location evidence="1">Membrane</location>
        <topology evidence="1">Multi-pass membrane protein</topology>
    </subcellularLocation>
</comment>
<evidence type="ECO:0000256" key="3">
    <source>
        <dbReference type="ARBA" id="ARBA00022692"/>
    </source>
</evidence>
<dbReference type="InterPro" id="IPR001958">
    <property type="entry name" value="Tet-R_TetA/multi-R_MdtG-like"/>
</dbReference>
<sequence length="506" mass="55665">MGLSESSNDQADISREAILDGDKKDTPLPQPQFTILLLVRFAEPVAFTFLFPFIYQMVKDLHVTEDENKIAYYVGWIASSFAIAQFCTTLLWGMLSDRWGRKPCVLIGLLGTGTSMLLFGFSKSFAWALVTRCMGGALNGNVAIAKSMAAELTDSTNRAKGFALFPIIFGIGSIFGPIIGGFLYNPTHNLGVIFGDNQFLKTYPAFLPCFVITSLCYCCFIVGCFFLEETLPSKKIKLVKYGVKDQNNETERLIGTYKTDSESNIHAPSSSSSNVSAIQYDSISDQESLKSTDKPINKWSFSYTTIVTILSYTLISLMSVMMDELFATWGPTPVDLGGVRFTTNDLALIQSIAGVVIIFSTRMFYTPIAKKYGVLKVYQVLFIPFFFVILAFPLANPIMKAYGSNVTWYSVLFLHIFRSSFGIAMFTSANILVSESADSGLLATVNALAQTFGSLARATGPAVIGAVFSWSISPNHAFPFDYHFAWFSIGILCIVCGISSRLIKSK</sequence>
<feature type="transmembrane region" description="Helical" evidence="6">
    <location>
        <begin position="205"/>
        <end position="227"/>
    </location>
</feature>
<dbReference type="Pfam" id="PF07690">
    <property type="entry name" value="MFS_1"/>
    <property type="match status" value="1"/>
</dbReference>
<evidence type="ECO:0000313" key="9">
    <source>
        <dbReference type="Proteomes" id="UP000070444"/>
    </source>
</evidence>
<feature type="transmembrane region" description="Helical" evidence="6">
    <location>
        <begin position="161"/>
        <end position="185"/>
    </location>
</feature>
<feature type="transmembrane region" description="Helical" evidence="6">
    <location>
        <begin position="33"/>
        <end position="58"/>
    </location>
</feature>
<reference evidence="8 9" key="1">
    <citation type="journal article" date="2015" name="Genome Biol. Evol.">
        <title>Phylogenomic analyses indicate that early fungi evolved digesting cell walls of algal ancestors of land plants.</title>
        <authorList>
            <person name="Chang Y."/>
            <person name="Wang S."/>
            <person name="Sekimoto S."/>
            <person name="Aerts A.L."/>
            <person name="Choi C."/>
            <person name="Clum A."/>
            <person name="LaButti K.M."/>
            <person name="Lindquist E.A."/>
            <person name="Yee Ngan C."/>
            <person name="Ohm R.A."/>
            <person name="Salamov A.A."/>
            <person name="Grigoriev I.V."/>
            <person name="Spatafora J.W."/>
            <person name="Berbee M.L."/>
        </authorList>
    </citation>
    <scope>NUCLEOTIDE SEQUENCE [LARGE SCALE GENOMIC DNA]</scope>
    <source>
        <strain evidence="8 9">NRRL 28638</strain>
    </source>
</reference>
<feature type="transmembrane region" description="Helical" evidence="6">
    <location>
        <begin position="454"/>
        <end position="472"/>
    </location>
</feature>
<dbReference type="EMBL" id="KQ964539">
    <property type="protein sequence ID" value="KXN69322.1"/>
    <property type="molecule type" value="Genomic_DNA"/>
</dbReference>
<dbReference type="PANTHER" id="PTHR23504:SF15">
    <property type="entry name" value="MAJOR FACILITATOR SUPERFAMILY (MFS) PROFILE DOMAIN-CONTAINING PROTEIN"/>
    <property type="match status" value="1"/>
</dbReference>
<dbReference type="PANTHER" id="PTHR23504">
    <property type="entry name" value="MAJOR FACILITATOR SUPERFAMILY DOMAIN-CONTAINING PROTEIN 10"/>
    <property type="match status" value="1"/>
</dbReference>
<evidence type="ECO:0000256" key="6">
    <source>
        <dbReference type="SAM" id="Phobius"/>
    </source>
</evidence>
<dbReference type="InterPro" id="IPR020846">
    <property type="entry name" value="MFS_dom"/>
</dbReference>
<feature type="transmembrane region" description="Helical" evidence="6">
    <location>
        <begin position="346"/>
        <end position="365"/>
    </location>
</feature>
<evidence type="ECO:0000256" key="4">
    <source>
        <dbReference type="ARBA" id="ARBA00022989"/>
    </source>
</evidence>
<dbReference type="OMA" id="AWWACGI"/>
<feature type="transmembrane region" description="Helical" evidence="6">
    <location>
        <begin position="407"/>
        <end position="433"/>
    </location>
</feature>
<feature type="transmembrane region" description="Helical" evidence="6">
    <location>
        <begin position="104"/>
        <end position="121"/>
    </location>
</feature>